<dbReference type="PANTHER" id="PTHR43344">
    <property type="entry name" value="PHOSPHOSERINE PHOSPHATASE"/>
    <property type="match status" value="1"/>
</dbReference>
<evidence type="ECO:0000256" key="4">
    <source>
        <dbReference type="ARBA" id="ARBA00022842"/>
    </source>
</evidence>
<dbReference type="GO" id="GO:0016787">
    <property type="term" value="F:hydrolase activity"/>
    <property type="evidence" value="ECO:0007669"/>
    <property type="project" value="UniProtKB-KW"/>
</dbReference>
<dbReference type="Gene3D" id="1.20.1440.100">
    <property type="entry name" value="SG protein - dephosphorylation function"/>
    <property type="match status" value="1"/>
</dbReference>
<protein>
    <submittedName>
        <fullName evidence="5">Haloacid dehalogenase-like hydrolase</fullName>
    </submittedName>
</protein>
<dbReference type="Proteomes" id="UP000521032">
    <property type="component" value="Unassembled WGS sequence"/>
</dbReference>
<keyword evidence="6" id="KW-1185">Reference proteome</keyword>
<comment type="caution">
    <text evidence="5">The sequence shown here is derived from an EMBL/GenBank/DDBJ whole genome shotgun (WGS) entry which is preliminary data.</text>
</comment>
<dbReference type="SUPFAM" id="SSF56784">
    <property type="entry name" value="HAD-like"/>
    <property type="match status" value="1"/>
</dbReference>
<dbReference type="InterPro" id="IPR036412">
    <property type="entry name" value="HAD-like_sf"/>
</dbReference>
<dbReference type="Gene3D" id="3.40.50.1000">
    <property type="entry name" value="HAD superfamily/HAD-like"/>
    <property type="match status" value="1"/>
</dbReference>
<keyword evidence="4" id="KW-0460">Magnesium</keyword>
<dbReference type="AlphaFoldDB" id="A0A6V7RBB7"/>
<organism evidence="5 6">
    <name type="scientific">Phocicoccus schoeneichii</name>
    <dbReference type="NCBI Taxonomy" id="1812261"/>
    <lineage>
        <taxon>Bacteria</taxon>
        <taxon>Bacillati</taxon>
        <taxon>Bacillota</taxon>
        <taxon>Bacilli</taxon>
        <taxon>Bacillales</taxon>
        <taxon>Salinicoccaceae</taxon>
        <taxon>Phocicoccus</taxon>
    </lineage>
</organism>
<keyword evidence="2" id="KW-0479">Metal-binding</keyword>
<comment type="similarity">
    <text evidence="1">Belongs to the HAD-like hydrolase superfamily. SerB family.</text>
</comment>
<proteinExistence type="inferred from homology"/>
<dbReference type="InterPro" id="IPR023214">
    <property type="entry name" value="HAD_sf"/>
</dbReference>
<dbReference type="GO" id="GO:0046872">
    <property type="term" value="F:metal ion binding"/>
    <property type="evidence" value="ECO:0007669"/>
    <property type="project" value="UniProtKB-KW"/>
</dbReference>
<dbReference type="NCBIfam" id="TIGR01488">
    <property type="entry name" value="HAD-SF-IB"/>
    <property type="match status" value="1"/>
</dbReference>
<accession>A0A6V7RBB7</accession>
<dbReference type="PANTHER" id="PTHR43344:SF13">
    <property type="entry name" value="PHOSPHATASE RV3661-RELATED"/>
    <property type="match status" value="1"/>
</dbReference>
<dbReference type="InterPro" id="IPR050582">
    <property type="entry name" value="HAD-like_SerB"/>
</dbReference>
<evidence type="ECO:0000313" key="6">
    <source>
        <dbReference type="Proteomes" id="UP000521032"/>
    </source>
</evidence>
<reference evidence="5 6" key="1">
    <citation type="submission" date="2020-07" db="EMBL/GenBank/DDBJ databases">
        <authorList>
            <person name="Criscuolo A."/>
        </authorList>
    </citation>
    <scope>NUCLEOTIDE SEQUENCE [LARGE SCALE GENOMIC DNA]</scope>
    <source>
        <strain evidence="6">CIP 111030</strain>
    </source>
</reference>
<evidence type="ECO:0000256" key="2">
    <source>
        <dbReference type="ARBA" id="ARBA00022723"/>
    </source>
</evidence>
<sequence>MRIALFDFDGTIYPHETFETLRLHMRDNQKYKKYYKHFVVRFAPSYFGYKLKLVPKLKMQYKALESYVHAFKGMSKEDLVVFFKMVADDMREELRDELLERIDELRKNNYYTILISGAFTPLLEALFPNKFDHIIGSTVNYKNNKVDTKQPFKRVFGTKKIELIRNHFKDQKIDWNESQAYSDSLSDLSMLNLVGQPVAVYPDHSLTKIAEANNWEIISNNR</sequence>
<evidence type="ECO:0000313" key="5">
    <source>
        <dbReference type="EMBL" id="CAD2074601.1"/>
    </source>
</evidence>
<keyword evidence="3 5" id="KW-0378">Hydrolase</keyword>
<dbReference type="Pfam" id="PF12710">
    <property type="entry name" value="HAD"/>
    <property type="match status" value="1"/>
</dbReference>
<dbReference type="RefSeq" id="WP_186086275.1">
    <property type="nucleotide sequence ID" value="NZ_BMDB01000002.1"/>
</dbReference>
<gene>
    <name evidence="5" type="ORF">JEOSCH030_00738</name>
</gene>
<evidence type="ECO:0000256" key="3">
    <source>
        <dbReference type="ARBA" id="ARBA00022801"/>
    </source>
</evidence>
<evidence type="ECO:0000256" key="1">
    <source>
        <dbReference type="ARBA" id="ARBA00009184"/>
    </source>
</evidence>
<name>A0A6V7RBB7_9BACL</name>
<dbReference type="EMBL" id="CAJEWE010000007">
    <property type="protein sequence ID" value="CAD2074601.1"/>
    <property type="molecule type" value="Genomic_DNA"/>
</dbReference>